<evidence type="ECO:0000313" key="1">
    <source>
        <dbReference type="EMBL" id="KAK3255250.1"/>
    </source>
</evidence>
<evidence type="ECO:0000313" key="2">
    <source>
        <dbReference type="Proteomes" id="UP001190700"/>
    </source>
</evidence>
<accession>A0AAE0F940</accession>
<proteinExistence type="predicted"/>
<protein>
    <submittedName>
        <fullName evidence="1">Uncharacterized protein</fullName>
    </submittedName>
</protein>
<reference evidence="1 2" key="1">
    <citation type="journal article" date="2015" name="Genome Biol. Evol.">
        <title>Comparative Genomics of a Bacterivorous Green Alga Reveals Evolutionary Causalities and Consequences of Phago-Mixotrophic Mode of Nutrition.</title>
        <authorList>
            <person name="Burns J.A."/>
            <person name="Paasch A."/>
            <person name="Narechania A."/>
            <person name="Kim E."/>
        </authorList>
    </citation>
    <scope>NUCLEOTIDE SEQUENCE [LARGE SCALE GENOMIC DNA]</scope>
    <source>
        <strain evidence="1 2">PLY_AMNH</strain>
    </source>
</reference>
<gene>
    <name evidence="1" type="ORF">CYMTET_35557</name>
</gene>
<comment type="caution">
    <text evidence="1">The sequence shown here is derived from an EMBL/GenBank/DDBJ whole genome shotgun (WGS) entry which is preliminary data.</text>
</comment>
<feature type="non-terminal residue" evidence="1">
    <location>
        <position position="179"/>
    </location>
</feature>
<keyword evidence="2" id="KW-1185">Reference proteome</keyword>
<name>A0AAE0F940_9CHLO</name>
<dbReference type="EMBL" id="LGRX02022822">
    <property type="protein sequence ID" value="KAK3255250.1"/>
    <property type="molecule type" value="Genomic_DNA"/>
</dbReference>
<sequence>MNYYINRETSAMGEGDAAGDATGNDGGAETGQDQFSVYSAVSKCQAVETIPPISCESYSEFLMTAYTRELCGDRLGYALCDTDVESQCREYEIGLQVDGYSYTYEDLSDVAKWLRAYSCYREEGAWECPEAFSAQCTNAASEGVTLLALIADRASEIPLYTYHLCALNYEWAIEDEEEP</sequence>
<organism evidence="1 2">
    <name type="scientific">Cymbomonas tetramitiformis</name>
    <dbReference type="NCBI Taxonomy" id="36881"/>
    <lineage>
        <taxon>Eukaryota</taxon>
        <taxon>Viridiplantae</taxon>
        <taxon>Chlorophyta</taxon>
        <taxon>Pyramimonadophyceae</taxon>
        <taxon>Pyramimonadales</taxon>
        <taxon>Pyramimonadaceae</taxon>
        <taxon>Cymbomonas</taxon>
    </lineage>
</organism>
<dbReference type="Proteomes" id="UP001190700">
    <property type="component" value="Unassembled WGS sequence"/>
</dbReference>
<dbReference type="AlphaFoldDB" id="A0AAE0F940"/>